<dbReference type="RefSeq" id="WP_258186478.1">
    <property type="nucleotide sequence ID" value="NZ_QKZS01000018.1"/>
</dbReference>
<organism evidence="1 2">
    <name type="scientific">Cereibacter changlensis</name>
    <dbReference type="NCBI Taxonomy" id="402884"/>
    <lineage>
        <taxon>Bacteria</taxon>
        <taxon>Pseudomonadati</taxon>
        <taxon>Pseudomonadota</taxon>
        <taxon>Alphaproteobacteria</taxon>
        <taxon>Rhodobacterales</taxon>
        <taxon>Paracoccaceae</taxon>
        <taxon>Cereibacter</taxon>
    </lineage>
</organism>
<comment type="caution">
    <text evidence="1">The sequence shown here is derived from an EMBL/GenBank/DDBJ whole genome shotgun (WGS) entry which is preliminary data.</text>
</comment>
<evidence type="ECO:0000313" key="2">
    <source>
        <dbReference type="Proteomes" id="UP000249538"/>
    </source>
</evidence>
<gene>
    <name evidence="1" type="ORF">LX76_04041</name>
</gene>
<reference evidence="1 2" key="1">
    <citation type="submission" date="2018-06" db="EMBL/GenBank/DDBJ databases">
        <title>Genomic Encyclopedia of Archaeal and Bacterial Type Strains, Phase II (KMG-II): from individual species to whole genera.</title>
        <authorList>
            <person name="Goeker M."/>
        </authorList>
    </citation>
    <scope>NUCLEOTIDE SEQUENCE [LARGE SCALE GENOMIC DNA]</scope>
    <source>
        <strain evidence="1 2">DSM 18774</strain>
    </source>
</reference>
<evidence type="ECO:0000313" key="1">
    <source>
        <dbReference type="EMBL" id="PZX49000.1"/>
    </source>
</evidence>
<protein>
    <submittedName>
        <fullName evidence="1">Uncharacterized protein</fullName>
    </submittedName>
</protein>
<dbReference type="Proteomes" id="UP000249538">
    <property type="component" value="Unassembled WGS sequence"/>
</dbReference>
<dbReference type="EMBL" id="QKZS01000018">
    <property type="protein sequence ID" value="PZX49000.1"/>
    <property type="molecule type" value="Genomic_DNA"/>
</dbReference>
<accession>A0A2W7QSG1</accession>
<name>A0A2W7QSG1_9RHOB</name>
<dbReference type="AlphaFoldDB" id="A0A2W7QSG1"/>
<proteinExistence type="predicted"/>
<sequence>MEELTALLDAIGGEMHHEGARAAGILWPCRSLSIDVVLMM</sequence>